<feature type="compositionally biased region" description="Basic and acidic residues" evidence="1">
    <location>
        <begin position="1"/>
        <end position="19"/>
    </location>
</feature>
<gene>
    <name evidence="2" type="ORF">FOMPIDRAFT_1052519</name>
</gene>
<name>S8DXF8_FOMSC</name>
<proteinExistence type="predicted"/>
<dbReference type="InParanoid" id="S8DXF8"/>
<dbReference type="OrthoDB" id="3215163at2759"/>
<dbReference type="HOGENOM" id="CLU_630151_0_0_1"/>
<evidence type="ECO:0000256" key="1">
    <source>
        <dbReference type="SAM" id="MobiDB-lite"/>
    </source>
</evidence>
<protein>
    <submittedName>
        <fullName evidence="2">Uncharacterized protein</fullName>
    </submittedName>
</protein>
<reference evidence="2 3" key="1">
    <citation type="journal article" date="2012" name="Science">
        <title>The Paleozoic origin of enzymatic lignin decomposition reconstructed from 31 fungal genomes.</title>
        <authorList>
            <person name="Floudas D."/>
            <person name="Binder M."/>
            <person name="Riley R."/>
            <person name="Barry K."/>
            <person name="Blanchette R.A."/>
            <person name="Henrissat B."/>
            <person name="Martinez A.T."/>
            <person name="Otillar R."/>
            <person name="Spatafora J.W."/>
            <person name="Yadav J.S."/>
            <person name="Aerts A."/>
            <person name="Benoit I."/>
            <person name="Boyd A."/>
            <person name="Carlson A."/>
            <person name="Copeland A."/>
            <person name="Coutinho P.M."/>
            <person name="de Vries R.P."/>
            <person name="Ferreira P."/>
            <person name="Findley K."/>
            <person name="Foster B."/>
            <person name="Gaskell J."/>
            <person name="Glotzer D."/>
            <person name="Gorecki P."/>
            <person name="Heitman J."/>
            <person name="Hesse C."/>
            <person name="Hori C."/>
            <person name="Igarashi K."/>
            <person name="Jurgens J.A."/>
            <person name="Kallen N."/>
            <person name="Kersten P."/>
            <person name="Kohler A."/>
            <person name="Kuees U."/>
            <person name="Kumar T.K.A."/>
            <person name="Kuo A."/>
            <person name="LaButti K."/>
            <person name="Larrondo L.F."/>
            <person name="Lindquist E."/>
            <person name="Ling A."/>
            <person name="Lombard V."/>
            <person name="Lucas S."/>
            <person name="Lundell T."/>
            <person name="Martin R."/>
            <person name="McLaughlin D.J."/>
            <person name="Morgenstern I."/>
            <person name="Morin E."/>
            <person name="Murat C."/>
            <person name="Nagy L.G."/>
            <person name="Nolan M."/>
            <person name="Ohm R.A."/>
            <person name="Patyshakuliyeva A."/>
            <person name="Rokas A."/>
            <person name="Ruiz-Duenas F.J."/>
            <person name="Sabat G."/>
            <person name="Salamov A."/>
            <person name="Samejima M."/>
            <person name="Schmutz J."/>
            <person name="Slot J.C."/>
            <person name="St John F."/>
            <person name="Stenlid J."/>
            <person name="Sun H."/>
            <person name="Sun S."/>
            <person name="Syed K."/>
            <person name="Tsang A."/>
            <person name="Wiebenga A."/>
            <person name="Young D."/>
            <person name="Pisabarro A."/>
            <person name="Eastwood D.C."/>
            <person name="Martin F."/>
            <person name="Cullen D."/>
            <person name="Grigoriev I.V."/>
            <person name="Hibbett D.S."/>
        </authorList>
    </citation>
    <scope>NUCLEOTIDE SEQUENCE</scope>
    <source>
        <strain evidence="3">FP-58527</strain>
    </source>
</reference>
<evidence type="ECO:0000313" key="2">
    <source>
        <dbReference type="EMBL" id="EPS97307.1"/>
    </source>
</evidence>
<evidence type="ECO:0000313" key="3">
    <source>
        <dbReference type="Proteomes" id="UP000015241"/>
    </source>
</evidence>
<dbReference type="Proteomes" id="UP000015241">
    <property type="component" value="Unassembled WGS sequence"/>
</dbReference>
<feature type="region of interest" description="Disordered" evidence="1">
    <location>
        <begin position="1"/>
        <end position="105"/>
    </location>
</feature>
<organism evidence="2 3">
    <name type="scientific">Fomitopsis schrenkii</name>
    <name type="common">Brown rot fungus</name>
    <dbReference type="NCBI Taxonomy" id="2126942"/>
    <lineage>
        <taxon>Eukaryota</taxon>
        <taxon>Fungi</taxon>
        <taxon>Dikarya</taxon>
        <taxon>Basidiomycota</taxon>
        <taxon>Agaricomycotina</taxon>
        <taxon>Agaricomycetes</taxon>
        <taxon>Polyporales</taxon>
        <taxon>Fomitopsis</taxon>
    </lineage>
</organism>
<dbReference type="eggNOG" id="ENOG502SXM1">
    <property type="taxonomic scope" value="Eukaryota"/>
</dbReference>
<dbReference type="STRING" id="743788.S8DXF8"/>
<accession>S8DXF8</accession>
<dbReference type="EMBL" id="KE504177">
    <property type="protein sequence ID" value="EPS97307.1"/>
    <property type="molecule type" value="Genomic_DNA"/>
</dbReference>
<keyword evidence="3" id="KW-1185">Reference proteome</keyword>
<sequence>MAPAENSEKRPAKKPRLDLPDGFAKSSSSTRKIAPMKFVSAFETSTSASKPAKMGVKARMPPPPPKPAVGDSSAAPNKPPVLRVLRPPPTPQLKPGPEGSASRKLTSLVSRPPILLPQKDADTHLISITSLRPLPATAPTNKKLKPLSSMAPPPIAGPSRLPASKMKTIFTTNVALATDIRTESGQAQLLALYLEQHGHGFVDPTERELRRGLETSPEKLSKHTKNAKFARGGLAGRAKILLKQRQTGLALWQAALEHDLSAKRRPKPDMRVRVMSILHAATDAEHVRTAHSPCLVLLRCAIMPEFRQEEIMLLLNFDAACGASPVRFHKIANVQAGREVFLWKPWQTVDIPPSSVKLLAHPDMKEGSNALASGEAGDVRTVLLCTRFWLAPF</sequence>
<dbReference type="AlphaFoldDB" id="S8DXF8"/>